<evidence type="ECO:0000256" key="4">
    <source>
        <dbReference type="ARBA" id="ARBA00023026"/>
    </source>
</evidence>
<dbReference type="CDD" id="cd00161">
    <property type="entry name" value="beta-trefoil_Ricin-like"/>
    <property type="match status" value="1"/>
</dbReference>
<comment type="subcellular location">
    <subcellularLocation>
        <location evidence="1">Cell outer membrane</location>
        <topology evidence="1">Lipid-anchor</topology>
    </subcellularLocation>
</comment>
<keyword evidence="7" id="KW-0998">Cell outer membrane</keyword>
<dbReference type="EMBL" id="CP084204">
    <property type="protein sequence ID" value="UZX21790.1"/>
    <property type="molecule type" value="Genomic_DNA"/>
</dbReference>
<keyword evidence="5" id="KW-0472">Membrane</keyword>
<keyword evidence="6" id="KW-0564">Palmitate</keyword>
<sequence>MNTFRTLAAGLGAALAVAGAALATAPAAQATATDDTCMLFPPALHSTTEVATYRGGALDLLNNSEVNGQRLVTWTPNGSPAQTWAVWNYCDGTSVISHGGDGKVLDVDRRTNVPQIWDAPHGWQGLNDQYGSGTYDNQKWRLIDGGNGWRMAKNVATGQCLKSPGVGYYNAMEPCDANDAGQWWKLG</sequence>
<evidence type="ECO:0000256" key="8">
    <source>
        <dbReference type="ARBA" id="ARBA00023288"/>
    </source>
</evidence>
<dbReference type="PROSITE" id="PS51318">
    <property type="entry name" value="TAT"/>
    <property type="match status" value="1"/>
</dbReference>
<keyword evidence="3 9" id="KW-0732">Signal</keyword>
<feature type="domain" description="Ricin B lectin" evidence="10">
    <location>
        <begin position="55"/>
        <end position="108"/>
    </location>
</feature>
<feature type="chain" id="PRO_5047273225" evidence="9">
    <location>
        <begin position="31"/>
        <end position="187"/>
    </location>
</feature>
<dbReference type="Pfam" id="PF14200">
    <property type="entry name" value="RicinB_lectin_2"/>
    <property type="match status" value="1"/>
</dbReference>
<keyword evidence="4" id="KW-0843">Virulence</keyword>
<accession>A0ABY6QX29</accession>
<dbReference type="InterPro" id="IPR035992">
    <property type="entry name" value="Ricin_B-like_lectins"/>
</dbReference>
<feature type="signal peptide" evidence="9">
    <location>
        <begin position="1"/>
        <end position="30"/>
    </location>
</feature>
<dbReference type="Pfam" id="PF03498">
    <property type="entry name" value="CDtoxinA"/>
    <property type="match status" value="1"/>
</dbReference>
<keyword evidence="8" id="KW-0449">Lipoprotein</keyword>
<organism evidence="11 12">
    <name type="scientific">Streptomyces tanashiensis</name>
    <dbReference type="NCBI Taxonomy" id="67367"/>
    <lineage>
        <taxon>Bacteria</taxon>
        <taxon>Bacillati</taxon>
        <taxon>Actinomycetota</taxon>
        <taxon>Actinomycetes</taxon>
        <taxon>Kitasatosporales</taxon>
        <taxon>Streptomycetaceae</taxon>
        <taxon>Streptomyces</taxon>
    </lineage>
</organism>
<name>A0ABY6QX29_9ACTN</name>
<evidence type="ECO:0000259" key="10">
    <source>
        <dbReference type="Pfam" id="PF14200"/>
    </source>
</evidence>
<dbReference type="SUPFAM" id="SSF50370">
    <property type="entry name" value="Ricin B-like lectins"/>
    <property type="match status" value="1"/>
</dbReference>
<dbReference type="GeneID" id="95600598"/>
<evidence type="ECO:0000256" key="7">
    <source>
        <dbReference type="ARBA" id="ARBA00023237"/>
    </source>
</evidence>
<dbReference type="Proteomes" id="UP001164506">
    <property type="component" value="Chromosome"/>
</dbReference>
<protein>
    <submittedName>
        <fullName evidence="11">RICIN domain-containing protein</fullName>
    </submittedName>
</protein>
<dbReference type="RefSeq" id="WP_190101382.1">
    <property type="nucleotide sequence ID" value="NZ_BMUH01000001.1"/>
</dbReference>
<evidence type="ECO:0000256" key="2">
    <source>
        <dbReference type="ARBA" id="ARBA00022656"/>
    </source>
</evidence>
<dbReference type="InterPro" id="IPR000772">
    <property type="entry name" value="Ricin_B_lectin"/>
</dbReference>
<evidence type="ECO:0000256" key="3">
    <source>
        <dbReference type="ARBA" id="ARBA00022729"/>
    </source>
</evidence>
<reference evidence="11" key="1">
    <citation type="submission" date="2021-09" db="EMBL/GenBank/DDBJ databases">
        <title>Complete genome sequence and metabolic characterization of Streptomyces tanashiensis DSM 731 the producer of antibacterial Kalafungin and diverse secondary metabolites.</title>
        <authorList>
            <person name="Abbasi M.N."/>
            <person name="Anwar M.N."/>
            <person name="Alam K."/>
            <person name="Shoaib M."/>
            <person name="Lin Z."/>
            <person name="Hayat M."/>
            <person name="Ali M.I."/>
            <person name="Malik H.M.T."/>
            <person name="Ahmed I."/>
            <person name="Li A."/>
            <person name="Hailong Wang H."/>
            <person name="Zhang Y."/>
        </authorList>
    </citation>
    <scope>NUCLEOTIDE SEQUENCE</scope>
    <source>
        <strain evidence="11">Kala</strain>
    </source>
</reference>
<evidence type="ECO:0000256" key="6">
    <source>
        <dbReference type="ARBA" id="ARBA00023139"/>
    </source>
</evidence>
<proteinExistence type="predicted"/>
<dbReference type="Gene3D" id="2.80.10.50">
    <property type="match status" value="2"/>
</dbReference>
<dbReference type="PROSITE" id="PS50231">
    <property type="entry name" value="RICIN_B_LECTIN"/>
    <property type="match status" value="1"/>
</dbReference>
<evidence type="ECO:0000256" key="1">
    <source>
        <dbReference type="ARBA" id="ARBA00004459"/>
    </source>
</evidence>
<evidence type="ECO:0000313" key="11">
    <source>
        <dbReference type="EMBL" id="UZX21790.1"/>
    </source>
</evidence>
<keyword evidence="2" id="KW-0800">Toxin</keyword>
<dbReference type="InterPro" id="IPR006311">
    <property type="entry name" value="TAT_signal"/>
</dbReference>
<dbReference type="InterPro" id="IPR003558">
    <property type="entry name" value="CDtoxinA/C"/>
</dbReference>
<keyword evidence="12" id="KW-1185">Reference proteome</keyword>
<evidence type="ECO:0000313" key="12">
    <source>
        <dbReference type="Proteomes" id="UP001164506"/>
    </source>
</evidence>
<gene>
    <name evidence="11" type="ORF">LDH80_14140</name>
</gene>
<evidence type="ECO:0000256" key="9">
    <source>
        <dbReference type="SAM" id="SignalP"/>
    </source>
</evidence>
<evidence type="ECO:0000256" key="5">
    <source>
        <dbReference type="ARBA" id="ARBA00023136"/>
    </source>
</evidence>